<dbReference type="PANTHER" id="PTHR10589:SF17">
    <property type="entry name" value="UBIQUITIN CARBOXYL-TERMINAL HYDROLASE"/>
    <property type="match status" value="1"/>
</dbReference>
<dbReference type="GO" id="GO:0006511">
    <property type="term" value="P:ubiquitin-dependent protein catabolic process"/>
    <property type="evidence" value="ECO:0007669"/>
    <property type="project" value="UniProtKB-UniRule"/>
</dbReference>
<evidence type="ECO:0000313" key="12">
    <source>
        <dbReference type="Proteomes" id="UP000006039"/>
    </source>
</evidence>
<sequence length="145" mass="16328">MATTNTRLSYIPLESNPDVFTSLARRLGLPDRLAFHDVLSLAEPDLLALVPRPARALVLAFPAPEANYERRVRDREEGRPAHDKTGDAEDVVWFRQTIYNACGLYALLHAVANGAGDEIGWWWRLHFLFQCRVIVCWSPRVATGG</sequence>
<proteinExistence type="inferred from homology"/>
<organism evidence="10">
    <name type="scientific">Gaeumannomyces tritici (strain R3-111a-1)</name>
    <name type="common">Wheat and barley take-all root rot fungus</name>
    <name type="synonym">Gaeumannomyces graminis var. tritici</name>
    <dbReference type="NCBI Taxonomy" id="644352"/>
    <lineage>
        <taxon>Eukaryota</taxon>
        <taxon>Fungi</taxon>
        <taxon>Dikarya</taxon>
        <taxon>Ascomycota</taxon>
        <taxon>Pezizomycotina</taxon>
        <taxon>Sordariomycetes</taxon>
        <taxon>Sordariomycetidae</taxon>
        <taxon>Magnaporthales</taxon>
        <taxon>Magnaporthaceae</taxon>
        <taxon>Gaeumannomyces</taxon>
    </lineage>
</organism>
<dbReference type="GO" id="GO:0005737">
    <property type="term" value="C:cytoplasm"/>
    <property type="evidence" value="ECO:0007669"/>
    <property type="project" value="TreeGrafter"/>
</dbReference>
<dbReference type="MEROPS" id="C12.003"/>
<dbReference type="SUPFAM" id="SSF54001">
    <property type="entry name" value="Cysteine proteinases"/>
    <property type="match status" value="1"/>
</dbReference>
<keyword evidence="6 8" id="KW-0788">Thiol protease</keyword>
<evidence type="ECO:0000256" key="3">
    <source>
        <dbReference type="ARBA" id="ARBA00022670"/>
    </source>
</evidence>
<evidence type="ECO:0000256" key="6">
    <source>
        <dbReference type="ARBA" id="ARBA00022807"/>
    </source>
</evidence>
<dbReference type="EMBL" id="GL385404">
    <property type="protein sequence ID" value="EJT69263.1"/>
    <property type="molecule type" value="Genomic_DNA"/>
</dbReference>
<dbReference type="PANTHER" id="PTHR10589">
    <property type="entry name" value="UBIQUITIN CARBOXYL-TERMINAL HYDROLASE"/>
    <property type="match status" value="1"/>
</dbReference>
<evidence type="ECO:0000256" key="8">
    <source>
        <dbReference type="RuleBase" id="RU361215"/>
    </source>
</evidence>
<protein>
    <recommendedName>
        <fullName evidence="8">Ubiquitin carboxyl-terminal hydrolase</fullName>
        <ecNumber evidence="8">3.4.19.12</ecNumber>
    </recommendedName>
</protein>
<gene>
    <name evidence="11" type="primary">20353340</name>
    <name evidence="10" type="ORF">GGTG_12882</name>
</gene>
<keyword evidence="12" id="KW-1185">Reference proteome</keyword>
<dbReference type="OrthoDB" id="427186at2759"/>
<evidence type="ECO:0000256" key="7">
    <source>
        <dbReference type="PROSITE-ProRule" id="PRU01393"/>
    </source>
</evidence>
<accession>J3PHA3</accession>
<evidence type="ECO:0000256" key="1">
    <source>
        <dbReference type="ARBA" id="ARBA00000707"/>
    </source>
</evidence>
<dbReference type="Pfam" id="PF01088">
    <property type="entry name" value="Peptidase_C12"/>
    <property type="match status" value="1"/>
</dbReference>
<reference evidence="11" key="5">
    <citation type="submission" date="2018-04" db="UniProtKB">
        <authorList>
            <consortium name="EnsemblFungi"/>
        </authorList>
    </citation>
    <scope>IDENTIFICATION</scope>
    <source>
        <strain evidence="11">R3-111a-1</strain>
    </source>
</reference>
<reference evidence="10" key="3">
    <citation type="submission" date="2010-09" db="EMBL/GenBank/DDBJ databases">
        <title>Annotation of Gaeumannomyces graminis var. tritici R3-111a-1.</title>
        <authorList>
            <consortium name="The Broad Institute Genome Sequencing Platform"/>
            <person name="Ma L.-J."/>
            <person name="Dead R."/>
            <person name="Young S.K."/>
            <person name="Zeng Q."/>
            <person name="Gargeya S."/>
            <person name="Fitzgerald M."/>
            <person name="Haas B."/>
            <person name="Abouelleil A."/>
            <person name="Alvarado L."/>
            <person name="Arachchi H.M."/>
            <person name="Berlin A."/>
            <person name="Brown A."/>
            <person name="Chapman S.B."/>
            <person name="Chen Z."/>
            <person name="Dunbar C."/>
            <person name="Freedman E."/>
            <person name="Gearin G."/>
            <person name="Gellesch M."/>
            <person name="Goldberg J."/>
            <person name="Griggs A."/>
            <person name="Gujja S."/>
            <person name="Heiman D."/>
            <person name="Howarth C."/>
            <person name="Larson L."/>
            <person name="Lui A."/>
            <person name="MacDonald P.J.P."/>
            <person name="Mehta T."/>
            <person name="Montmayeur A."/>
            <person name="Murphy C."/>
            <person name="Neiman D."/>
            <person name="Pearson M."/>
            <person name="Priest M."/>
            <person name="Roberts A."/>
            <person name="Saif S."/>
            <person name="Shea T."/>
            <person name="Shenoy N."/>
            <person name="Sisk P."/>
            <person name="Stolte C."/>
            <person name="Sykes S."/>
            <person name="Yandava C."/>
            <person name="Wortman J."/>
            <person name="Nusbaum C."/>
            <person name="Birren B."/>
        </authorList>
    </citation>
    <scope>NUCLEOTIDE SEQUENCE</scope>
    <source>
        <strain evidence="10">R3-111a-1</strain>
    </source>
</reference>
<reference evidence="12" key="1">
    <citation type="submission" date="2010-07" db="EMBL/GenBank/DDBJ databases">
        <title>The genome sequence of Gaeumannomyces graminis var. tritici strain R3-111a-1.</title>
        <authorList>
            <consortium name="The Broad Institute Genome Sequencing Platform"/>
            <person name="Ma L.-J."/>
            <person name="Dead R."/>
            <person name="Young S."/>
            <person name="Zeng Q."/>
            <person name="Koehrsen M."/>
            <person name="Alvarado L."/>
            <person name="Berlin A."/>
            <person name="Chapman S.B."/>
            <person name="Chen Z."/>
            <person name="Freedman E."/>
            <person name="Gellesch M."/>
            <person name="Goldberg J."/>
            <person name="Griggs A."/>
            <person name="Gujja S."/>
            <person name="Heilman E.R."/>
            <person name="Heiman D."/>
            <person name="Hepburn T."/>
            <person name="Howarth C."/>
            <person name="Jen D."/>
            <person name="Larson L."/>
            <person name="Mehta T."/>
            <person name="Neiman D."/>
            <person name="Pearson M."/>
            <person name="Roberts A."/>
            <person name="Saif S."/>
            <person name="Shea T."/>
            <person name="Shenoy N."/>
            <person name="Sisk P."/>
            <person name="Stolte C."/>
            <person name="Sykes S."/>
            <person name="Walk T."/>
            <person name="White J."/>
            <person name="Yandava C."/>
            <person name="Haas B."/>
            <person name="Nusbaum C."/>
            <person name="Birren B."/>
        </authorList>
    </citation>
    <scope>NUCLEOTIDE SEQUENCE [LARGE SCALE GENOMIC DNA]</scope>
    <source>
        <strain evidence="12">R3-111a-1</strain>
    </source>
</reference>
<comment type="catalytic activity">
    <reaction evidence="1 8">
        <text>Thiol-dependent hydrolysis of ester, thioester, amide, peptide and isopeptide bonds formed by the C-terminal Gly of ubiquitin (a 76-residue protein attached to proteins as an intracellular targeting signal).</text>
        <dbReference type="EC" id="3.4.19.12"/>
    </reaction>
</comment>
<dbReference type="Proteomes" id="UP000006039">
    <property type="component" value="Unassembled WGS sequence"/>
</dbReference>
<evidence type="ECO:0000256" key="4">
    <source>
        <dbReference type="ARBA" id="ARBA00022786"/>
    </source>
</evidence>
<dbReference type="EnsemblFungi" id="EJT69263">
    <property type="protein sequence ID" value="EJT69263"/>
    <property type="gene ID" value="GGTG_12882"/>
</dbReference>
<dbReference type="PROSITE" id="PS52048">
    <property type="entry name" value="UCH_DOMAIN"/>
    <property type="match status" value="1"/>
</dbReference>
<dbReference type="PROSITE" id="PS00140">
    <property type="entry name" value="UCH_1"/>
    <property type="match status" value="1"/>
</dbReference>
<keyword evidence="5 8" id="KW-0378">Hydrolase</keyword>
<dbReference type="InterPro" id="IPR057254">
    <property type="entry name" value="UCH_AS"/>
</dbReference>
<dbReference type="GeneID" id="20353340"/>
<dbReference type="GO" id="GO:0004843">
    <property type="term" value="F:cysteine-type deubiquitinase activity"/>
    <property type="evidence" value="ECO:0007669"/>
    <property type="project" value="UniProtKB-EC"/>
</dbReference>
<feature type="domain" description="UCH catalytic" evidence="9">
    <location>
        <begin position="9"/>
        <end position="145"/>
    </location>
</feature>
<name>J3PHA3_GAET3</name>
<dbReference type="STRING" id="644352.J3PHA3"/>
<evidence type="ECO:0000313" key="11">
    <source>
        <dbReference type="EnsemblFungi" id="EJT69263"/>
    </source>
</evidence>
<reference evidence="11" key="4">
    <citation type="journal article" date="2015" name="G3 (Bethesda)">
        <title>Genome sequences of three phytopathogenic species of the Magnaporthaceae family of fungi.</title>
        <authorList>
            <person name="Okagaki L.H."/>
            <person name="Nunes C.C."/>
            <person name="Sailsbery J."/>
            <person name="Clay B."/>
            <person name="Brown D."/>
            <person name="John T."/>
            <person name="Oh Y."/>
            <person name="Young N."/>
            <person name="Fitzgerald M."/>
            <person name="Haas B.J."/>
            <person name="Zeng Q."/>
            <person name="Young S."/>
            <person name="Adiconis X."/>
            <person name="Fan L."/>
            <person name="Levin J.Z."/>
            <person name="Mitchell T.K."/>
            <person name="Okubara P.A."/>
            <person name="Farman M.L."/>
            <person name="Kohn L.M."/>
            <person name="Birren B."/>
            <person name="Ma L.-J."/>
            <person name="Dean R.A."/>
        </authorList>
    </citation>
    <scope>NUCLEOTIDE SEQUENCE</scope>
    <source>
        <strain evidence="11">R3-111a-1</strain>
    </source>
</reference>
<comment type="similarity">
    <text evidence="2 7 8">Belongs to the peptidase C12 family.</text>
</comment>
<keyword evidence="3 8" id="KW-0645">Protease</keyword>
<dbReference type="RefSeq" id="XP_009229048.1">
    <property type="nucleotide sequence ID" value="XM_009230784.1"/>
</dbReference>
<dbReference type="HOGENOM" id="CLU_054406_4_1_1"/>
<keyword evidence="4 8" id="KW-0833">Ubl conjugation pathway</keyword>
<dbReference type="VEuPathDB" id="FungiDB:GGTG_12882"/>
<evidence type="ECO:0000313" key="10">
    <source>
        <dbReference type="EMBL" id="EJT69263.1"/>
    </source>
</evidence>
<evidence type="ECO:0000259" key="9">
    <source>
        <dbReference type="PROSITE" id="PS52048"/>
    </source>
</evidence>
<dbReference type="InterPro" id="IPR036959">
    <property type="entry name" value="Peptidase_C12_UCH_sf"/>
</dbReference>
<dbReference type="eggNOG" id="KOG1415">
    <property type="taxonomic scope" value="Eukaryota"/>
</dbReference>
<dbReference type="InterPro" id="IPR038765">
    <property type="entry name" value="Papain-like_cys_pep_sf"/>
</dbReference>
<dbReference type="GO" id="GO:0016579">
    <property type="term" value="P:protein deubiquitination"/>
    <property type="evidence" value="ECO:0007669"/>
    <property type="project" value="TreeGrafter"/>
</dbReference>
<reference evidence="10" key="2">
    <citation type="submission" date="2010-07" db="EMBL/GenBank/DDBJ databases">
        <authorList>
            <consortium name="The Broad Institute Genome Sequencing Platform"/>
            <consortium name="Broad Institute Genome Sequencing Center for Infectious Disease"/>
            <person name="Ma L.-J."/>
            <person name="Dead R."/>
            <person name="Young S."/>
            <person name="Zeng Q."/>
            <person name="Koehrsen M."/>
            <person name="Alvarado L."/>
            <person name="Berlin A."/>
            <person name="Chapman S.B."/>
            <person name="Chen Z."/>
            <person name="Freedman E."/>
            <person name="Gellesch M."/>
            <person name="Goldberg J."/>
            <person name="Griggs A."/>
            <person name="Gujja S."/>
            <person name="Heilman E.R."/>
            <person name="Heiman D."/>
            <person name="Hepburn T."/>
            <person name="Howarth C."/>
            <person name="Jen D."/>
            <person name="Larson L."/>
            <person name="Mehta T."/>
            <person name="Neiman D."/>
            <person name="Pearson M."/>
            <person name="Roberts A."/>
            <person name="Saif S."/>
            <person name="Shea T."/>
            <person name="Shenoy N."/>
            <person name="Sisk P."/>
            <person name="Stolte C."/>
            <person name="Sykes S."/>
            <person name="Walk T."/>
            <person name="White J."/>
            <person name="Yandava C."/>
            <person name="Haas B."/>
            <person name="Nusbaum C."/>
            <person name="Birren B."/>
        </authorList>
    </citation>
    <scope>NUCLEOTIDE SEQUENCE</scope>
    <source>
        <strain evidence="10">R3-111a-1</strain>
    </source>
</reference>
<dbReference type="AlphaFoldDB" id="J3PHA3"/>
<comment type="caution">
    <text evidence="7">Lacks conserved residue(s) required for the propagation of feature annotation.</text>
</comment>
<dbReference type="Gene3D" id="3.40.532.10">
    <property type="entry name" value="Peptidase C12, ubiquitin carboxyl-terminal hydrolase"/>
    <property type="match status" value="1"/>
</dbReference>
<evidence type="ECO:0000256" key="2">
    <source>
        <dbReference type="ARBA" id="ARBA00009326"/>
    </source>
</evidence>
<evidence type="ECO:0000256" key="5">
    <source>
        <dbReference type="ARBA" id="ARBA00022801"/>
    </source>
</evidence>
<dbReference type="InterPro" id="IPR001578">
    <property type="entry name" value="Peptidase_C12_UCH"/>
</dbReference>
<dbReference type="EC" id="3.4.19.12" evidence="8"/>
<dbReference type="PRINTS" id="PR00707">
    <property type="entry name" value="UBCTHYDRLASE"/>
</dbReference>